<reference evidence="1 2" key="1">
    <citation type="submission" date="2019-09" db="EMBL/GenBank/DDBJ databases">
        <authorList>
            <person name="Chandra G."/>
            <person name="Truman W A."/>
        </authorList>
    </citation>
    <scope>NUCLEOTIDE SEQUENCE [LARGE SCALE GENOMIC DNA]</scope>
    <source>
        <strain evidence="1">PS896</strain>
    </source>
</reference>
<sequence length="292" mass="33229">MQIILANIHVYRWLLLAESSRTATVRRLTLAHLSRLDYCTYIQYLYSEPRSMNFDQAKTLRLQRWRATLDDQDFRMQNPEGHRETLQEMAATLRDEGLIDRLEQFDMNEMANAAYWHAVEELQNSPGHYRGASTYDVVQIDNGNLLGTISRSIFNFESDEPRGASFAYDGKVYSDADGMRLTLSLSRKIGRISGLVLEMNGRRYQLVETERMIAGVTHRPLSDADAYRALIDAAQVAKEERNLRAFEKVRPHIESAAFCICPDCLDNFSARDDCSTCAGKGFVTKLAPAGPR</sequence>
<dbReference type="EMBL" id="CABVIN010000005">
    <property type="protein sequence ID" value="VVP22028.1"/>
    <property type="molecule type" value="Genomic_DNA"/>
</dbReference>
<organism evidence="1 2">
    <name type="scientific">Pseudomonas fluorescens</name>
    <dbReference type="NCBI Taxonomy" id="294"/>
    <lineage>
        <taxon>Bacteria</taxon>
        <taxon>Pseudomonadati</taxon>
        <taxon>Pseudomonadota</taxon>
        <taxon>Gammaproteobacteria</taxon>
        <taxon>Pseudomonadales</taxon>
        <taxon>Pseudomonadaceae</taxon>
        <taxon>Pseudomonas</taxon>
    </lineage>
</organism>
<name>A0A5E7MBF6_PSEFL</name>
<dbReference type="Proteomes" id="UP000377224">
    <property type="component" value="Unassembled WGS sequence"/>
</dbReference>
<accession>A0A5E7MBF6</accession>
<evidence type="ECO:0000313" key="2">
    <source>
        <dbReference type="Proteomes" id="UP000377224"/>
    </source>
</evidence>
<evidence type="ECO:0000313" key="1">
    <source>
        <dbReference type="EMBL" id="VVP22028.1"/>
    </source>
</evidence>
<gene>
    <name evidence="1" type="ORF">PS896_03892</name>
</gene>
<protein>
    <submittedName>
        <fullName evidence="1">Uncharacterized protein</fullName>
    </submittedName>
</protein>
<dbReference type="AlphaFoldDB" id="A0A5E7MBF6"/>
<proteinExistence type="predicted"/>